<dbReference type="AlphaFoldDB" id="A0A9P5DRY1"/>
<dbReference type="EMBL" id="PVQB02000611">
    <property type="protein sequence ID" value="KAF4334961.1"/>
    <property type="molecule type" value="Genomic_DNA"/>
</dbReference>
<dbReference type="SUPFAM" id="SSF52266">
    <property type="entry name" value="SGNH hydrolase"/>
    <property type="match status" value="1"/>
</dbReference>
<reference evidence="2" key="1">
    <citation type="journal article" date="2017" name="Mycologia">
        <title>Fusarium algeriense, sp. nov., a novel toxigenic crown rot pathogen of durum wheat from Algeria is nested in the Fusarium burgessii species complex.</title>
        <authorList>
            <person name="Laraba I."/>
            <person name="Keddad A."/>
            <person name="Boureghda H."/>
            <person name="Abdallah N."/>
            <person name="Vaughan M.M."/>
            <person name="Proctor R.H."/>
            <person name="Busman M."/>
            <person name="O'Donnell K."/>
        </authorList>
    </citation>
    <scope>NUCLEOTIDE SEQUENCE</scope>
    <source>
        <strain evidence="2">NRRL 25174</strain>
    </source>
</reference>
<feature type="compositionally biased region" description="Basic and acidic residues" evidence="1">
    <location>
        <begin position="271"/>
        <end position="284"/>
    </location>
</feature>
<feature type="region of interest" description="Disordered" evidence="1">
    <location>
        <begin position="271"/>
        <end position="300"/>
    </location>
</feature>
<comment type="caution">
    <text evidence="2">The sequence shown here is derived from an EMBL/GenBank/DDBJ whole genome shotgun (WGS) entry which is preliminary data.</text>
</comment>
<organism evidence="2 3">
    <name type="scientific">Fusarium beomiforme</name>
    <dbReference type="NCBI Taxonomy" id="44412"/>
    <lineage>
        <taxon>Eukaryota</taxon>
        <taxon>Fungi</taxon>
        <taxon>Dikarya</taxon>
        <taxon>Ascomycota</taxon>
        <taxon>Pezizomycotina</taxon>
        <taxon>Sordariomycetes</taxon>
        <taxon>Hypocreomycetidae</taxon>
        <taxon>Hypocreales</taxon>
        <taxon>Nectriaceae</taxon>
        <taxon>Fusarium</taxon>
        <taxon>Fusarium burgessii species complex</taxon>
    </lineage>
</organism>
<feature type="compositionally biased region" description="Low complexity" evidence="1">
    <location>
        <begin position="287"/>
        <end position="300"/>
    </location>
</feature>
<sequence length="300" mass="33824">MNEYQKVVTLSIGGNNVGFGRVLRACVFKAGGPISDDCDETIQKVREERLIGNKLVATVKRGYRAVTSRLFSGDQNPLVLVQLYPNFFVETSHWCDSQTMGFITGSQPRLTKELRRKLNGLGNDVRREIIRAVAEHRPYTPANEKWIILDETDNEVYPGHCFCEEHHQTLDNEEIWFSNHVAKTRPPCRLASTSMCLPTGTATRCATWDYLQRNSSNDNADSDTNTLTKRIPVYILETIIKGFHPKSAAFKAISHINYRAIVENMRSQVPDKELKDKVGDERQGNRTTTSSGAATSTWKG</sequence>
<accession>A0A9P5DRY1</accession>
<dbReference type="Gene3D" id="3.40.50.1110">
    <property type="entry name" value="SGNH hydrolase"/>
    <property type="match status" value="1"/>
</dbReference>
<protein>
    <submittedName>
        <fullName evidence="2">Uncharacterized protein</fullName>
    </submittedName>
</protein>
<proteinExistence type="predicted"/>
<evidence type="ECO:0000256" key="1">
    <source>
        <dbReference type="SAM" id="MobiDB-lite"/>
    </source>
</evidence>
<name>A0A9P5DRY1_9HYPO</name>
<dbReference type="PANTHER" id="PTHR37981:SF1">
    <property type="entry name" value="SGNH HYDROLASE-TYPE ESTERASE DOMAIN-CONTAINING PROTEIN"/>
    <property type="match status" value="1"/>
</dbReference>
<dbReference type="GO" id="GO:0006629">
    <property type="term" value="P:lipid metabolic process"/>
    <property type="evidence" value="ECO:0007669"/>
    <property type="project" value="TreeGrafter"/>
</dbReference>
<dbReference type="PANTHER" id="PTHR37981">
    <property type="entry name" value="LIPASE 2"/>
    <property type="match status" value="1"/>
</dbReference>
<dbReference type="GO" id="GO:0016788">
    <property type="term" value="F:hydrolase activity, acting on ester bonds"/>
    <property type="evidence" value="ECO:0007669"/>
    <property type="project" value="InterPro"/>
</dbReference>
<evidence type="ECO:0000313" key="3">
    <source>
        <dbReference type="Proteomes" id="UP000730481"/>
    </source>
</evidence>
<reference evidence="2" key="2">
    <citation type="submission" date="2020-02" db="EMBL/GenBank/DDBJ databases">
        <title>Identification and distribution of gene clusters putatively required for synthesis of sphingolipid metabolism inhibitors in phylogenetically diverse species of the filamentous fungus Fusarium.</title>
        <authorList>
            <person name="Kim H.-S."/>
            <person name="Busman M."/>
            <person name="Brown D.W."/>
            <person name="Divon H."/>
            <person name="Uhlig S."/>
            <person name="Proctor R.H."/>
        </authorList>
    </citation>
    <scope>NUCLEOTIDE SEQUENCE</scope>
    <source>
        <strain evidence="2">NRRL 25174</strain>
    </source>
</reference>
<dbReference type="OrthoDB" id="5056621at2759"/>
<gene>
    <name evidence="2" type="ORF">FBEOM_11218</name>
</gene>
<keyword evidence="3" id="KW-1185">Reference proteome</keyword>
<dbReference type="InterPro" id="IPR036514">
    <property type="entry name" value="SGNH_hydro_sf"/>
</dbReference>
<dbReference type="Proteomes" id="UP000730481">
    <property type="component" value="Unassembled WGS sequence"/>
</dbReference>
<evidence type="ECO:0000313" key="2">
    <source>
        <dbReference type="EMBL" id="KAF4334961.1"/>
    </source>
</evidence>
<dbReference type="InterPro" id="IPR037460">
    <property type="entry name" value="SEST-like"/>
</dbReference>